<dbReference type="STRING" id="84698.SAMN04488528_10549"/>
<name>A0A1I1AYN7_9CLOT</name>
<evidence type="ECO:0000313" key="1">
    <source>
        <dbReference type="EMBL" id="SFB43184.1"/>
    </source>
</evidence>
<gene>
    <name evidence="1" type="ORF">SAMN04488528_10549</name>
</gene>
<reference evidence="1 2" key="1">
    <citation type="submission" date="2016-10" db="EMBL/GenBank/DDBJ databases">
        <authorList>
            <person name="de Groot N.N."/>
        </authorList>
    </citation>
    <scope>NUCLEOTIDE SEQUENCE [LARGE SCALE GENOMIC DNA]</scope>
    <source>
        <strain evidence="1 2">DSM 12271</strain>
    </source>
</reference>
<organism evidence="1 2">
    <name type="scientific">Clostridium frigidicarnis</name>
    <dbReference type="NCBI Taxonomy" id="84698"/>
    <lineage>
        <taxon>Bacteria</taxon>
        <taxon>Bacillati</taxon>
        <taxon>Bacillota</taxon>
        <taxon>Clostridia</taxon>
        <taxon>Eubacteriales</taxon>
        <taxon>Clostridiaceae</taxon>
        <taxon>Clostridium</taxon>
    </lineage>
</organism>
<proteinExistence type="predicted"/>
<dbReference type="OrthoDB" id="1893398at2"/>
<dbReference type="Proteomes" id="UP000198619">
    <property type="component" value="Unassembled WGS sequence"/>
</dbReference>
<dbReference type="AlphaFoldDB" id="A0A1I1AYN7"/>
<dbReference type="RefSeq" id="WP_090043072.1">
    <property type="nucleotide sequence ID" value="NZ_FOKI01000054.1"/>
</dbReference>
<evidence type="ECO:0000313" key="2">
    <source>
        <dbReference type="Proteomes" id="UP000198619"/>
    </source>
</evidence>
<accession>A0A1I1AYN7</accession>
<keyword evidence="2" id="KW-1185">Reference proteome</keyword>
<protein>
    <submittedName>
        <fullName evidence="1">Uncharacterized protein</fullName>
    </submittedName>
</protein>
<dbReference type="EMBL" id="FOKI01000054">
    <property type="protein sequence ID" value="SFB43184.1"/>
    <property type="molecule type" value="Genomic_DNA"/>
</dbReference>
<sequence>MNLKDCNFKFLYRKWKDNSGPFECFIRSGPFVSLQTYDNFHINTCINKDLYKKHKSTISKILDIDLTSTFLILDIPLDIGLEIGYVLNNMFKIKPILNLNFLFHPYGLVGNKTSIESLIKCGLNLDSICPSAYVLLLDYNRYDDFPKNLYKVRLNNQYELTLDDLPHSSTLKELNYSKVVIFTMNKIKEDISYYLNTINKDLNTFILEVI</sequence>